<dbReference type="EMBL" id="JBBCAQ010000007">
    <property type="protein sequence ID" value="KAK7602870.1"/>
    <property type="molecule type" value="Genomic_DNA"/>
</dbReference>
<keyword evidence="2" id="KW-0318">Glutathionylation</keyword>
<dbReference type="PRINTS" id="PR00160">
    <property type="entry name" value="GLUTAREDOXIN"/>
</dbReference>
<keyword evidence="3" id="KW-0676">Redox-active center</keyword>
<dbReference type="GO" id="GO:0015038">
    <property type="term" value="F:glutathione disulfide oxidoreductase activity"/>
    <property type="evidence" value="ECO:0007669"/>
    <property type="project" value="TreeGrafter"/>
</dbReference>
<dbReference type="GO" id="GO:0005737">
    <property type="term" value="C:cytoplasm"/>
    <property type="evidence" value="ECO:0007669"/>
    <property type="project" value="TreeGrafter"/>
</dbReference>
<dbReference type="InterPro" id="IPR002109">
    <property type="entry name" value="Glutaredoxin"/>
</dbReference>
<feature type="domain" description="Glutaredoxin" evidence="8">
    <location>
        <begin position="83"/>
        <end position="145"/>
    </location>
</feature>
<comment type="similarity">
    <text evidence="1">Belongs to the glutaredoxin family.</text>
</comment>
<dbReference type="PANTHER" id="PTHR45694">
    <property type="entry name" value="GLUTAREDOXIN 2"/>
    <property type="match status" value="1"/>
</dbReference>
<dbReference type="AlphaFoldDB" id="A0AAN9Y9Y0"/>
<evidence type="ECO:0000256" key="3">
    <source>
        <dbReference type="ARBA" id="ARBA00023284"/>
    </source>
</evidence>
<dbReference type="PROSITE" id="PS51354">
    <property type="entry name" value="GLUTAREDOXIN_2"/>
    <property type="match status" value="1"/>
</dbReference>
<dbReference type="Gene3D" id="3.40.30.10">
    <property type="entry name" value="Glutaredoxin"/>
    <property type="match status" value="1"/>
</dbReference>
<evidence type="ECO:0000256" key="7">
    <source>
        <dbReference type="SAM" id="MobiDB-lite"/>
    </source>
</evidence>
<comment type="caution">
    <text evidence="9">The sequence shown here is derived from an EMBL/GenBank/DDBJ whole genome shotgun (WGS) entry which is preliminary data.</text>
</comment>
<accession>A0AAN9Y9Y0</accession>
<evidence type="ECO:0000313" key="9">
    <source>
        <dbReference type="EMBL" id="KAK7602870.1"/>
    </source>
</evidence>
<keyword evidence="10" id="KW-1185">Reference proteome</keyword>
<comment type="function">
    <text evidence="4">Glutathione-dependent oxidoreductase that facilitates the maintenance of mitochondrial redox homeostasis upon induction of apoptosis by oxidative stress. Involved in response to hydrogen peroxide and regulation of apoptosis caused by oxidative stress. Acts as a very efficient catalyst of monothiol reactions because of its high affinity for protein glutathione-mixed disulfides. Can receive electrons not only from glutathione (GSH), but also from thioredoxin reductase supporting both monothiol and dithiol reactions. Efficiently catalyzes both glutathionylation and deglutathionylation of mitochondrial complex I, which in turn regulates the superoxide production by the complex. Overexpression decreases the susceptibility to apoptosis and prevents loss of cardiolipin and cytochrome c release.</text>
</comment>
<name>A0AAN9Y9Y0_9HEMI</name>
<dbReference type="Proteomes" id="UP001367676">
    <property type="component" value="Unassembled WGS sequence"/>
</dbReference>
<protein>
    <recommendedName>
        <fullName evidence="6">Glutaredoxin-2, mitochondrial</fullName>
    </recommendedName>
</protein>
<dbReference type="InterPro" id="IPR036249">
    <property type="entry name" value="Thioredoxin-like_sf"/>
</dbReference>
<proteinExistence type="inferred from homology"/>
<evidence type="ECO:0000259" key="8">
    <source>
        <dbReference type="Pfam" id="PF00462"/>
    </source>
</evidence>
<evidence type="ECO:0000313" key="10">
    <source>
        <dbReference type="Proteomes" id="UP001367676"/>
    </source>
</evidence>
<evidence type="ECO:0000256" key="6">
    <source>
        <dbReference type="ARBA" id="ARBA00039819"/>
    </source>
</evidence>
<dbReference type="PANTHER" id="PTHR45694:SF5">
    <property type="entry name" value="GLUTAREDOXIN 2"/>
    <property type="match status" value="1"/>
</dbReference>
<dbReference type="Pfam" id="PF00462">
    <property type="entry name" value="Glutaredoxin"/>
    <property type="match status" value="1"/>
</dbReference>
<evidence type="ECO:0000256" key="1">
    <source>
        <dbReference type="ARBA" id="ARBA00007787"/>
    </source>
</evidence>
<dbReference type="InterPro" id="IPR014025">
    <property type="entry name" value="Glutaredoxin_subgr"/>
</dbReference>
<comment type="subunit">
    <text evidence="5">Monomer; active form. Homodimer; inactive form. The homodimer is probably linked by 1 2Fe-2S cluster.</text>
</comment>
<dbReference type="CDD" id="cd03419">
    <property type="entry name" value="GRX_GRXh_1_2_like"/>
    <property type="match status" value="1"/>
</dbReference>
<evidence type="ECO:0000256" key="2">
    <source>
        <dbReference type="ARBA" id="ARBA00023206"/>
    </source>
</evidence>
<evidence type="ECO:0000256" key="4">
    <source>
        <dbReference type="ARBA" id="ARBA00037470"/>
    </source>
</evidence>
<dbReference type="InterPro" id="IPR011899">
    <property type="entry name" value="Glutaredoxin_euk/vir"/>
</dbReference>
<gene>
    <name evidence="9" type="ORF">V9T40_006844</name>
</gene>
<dbReference type="FunFam" id="3.40.30.10:FF:000026">
    <property type="entry name" value="Glutaredoxin 2"/>
    <property type="match status" value="1"/>
</dbReference>
<organism evidence="9 10">
    <name type="scientific">Parthenolecanium corni</name>
    <dbReference type="NCBI Taxonomy" id="536013"/>
    <lineage>
        <taxon>Eukaryota</taxon>
        <taxon>Metazoa</taxon>
        <taxon>Ecdysozoa</taxon>
        <taxon>Arthropoda</taxon>
        <taxon>Hexapoda</taxon>
        <taxon>Insecta</taxon>
        <taxon>Pterygota</taxon>
        <taxon>Neoptera</taxon>
        <taxon>Paraneoptera</taxon>
        <taxon>Hemiptera</taxon>
        <taxon>Sternorrhyncha</taxon>
        <taxon>Coccoidea</taxon>
        <taxon>Coccidae</taxon>
        <taxon>Parthenolecanium</taxon>
    </lineage>
</organism>
<dbReference type="GO" id="GO:0034599">
    <property type="term" value="P:cellular response to oxidative stress"/>
    <property type="evidence" value="ECO:0007669"/>
    <property type="project" value="TreeGrafter"/>
</dbReference>
<evidence type="ECO:0000256" key="5">
    <source>
        <dbReference type="ARBA" id="ARBA00038558"/>
    </source>
</evidence>
<feature type="region of interest" description="Disordered" evidence="7">
    <location>
        <begin position="1"/>
        <end position="22"/>
    </location>
</feature>
<dbReference type="NCBIfam" id="TIGR02180">
    <property type="entry name" value="GRX_euk"/>
    <property type="match status" value="1"/>
</dbReference>
<dbReference type="SUPFAM" id="SSF52833">
    <property type="entry name" value="Thioredoxin-like"/>
    <property type="match status" value="1"/>
</dbReference>
<reference evidence="9 10" key="1">
    <citation type="submission" date="2024-03" db="EMBL/GenBank/DDBJ databases">
        <title>Adaptation during the transition from Ophiocordyceps entomopathogen to insect associate is accompanied by gene loss and intensified selection.</title>
        <authorList>
            <person name="Ward C.M."/>
            <person name="Onetto C.A."/>
            <person name="Borneman A.R."/>
        </authorList>
    </citation>
    <scope>NUCLEOTIDE SEQUENCE [LARGE SCALE GENOMIC DNA]</scope>
    <source>
        <strain evidence="9">AWRI1</strain>
        <tissue evidence="9">Single Adult Female</tissue>
    </source>
</reference>
<sequence>MCHDRHDQQVPATRKEKRLRGSKPSKAKQILFFRLSLHSVFFFKIKFPGCFRPSVSPGNPRQSRLAMASVQELVDSIIKEHPVAIFSKSYCPFCKMAKEAFQKINVNYYALELDKRDDGDAIQDVLGQLTGGRSVPRVFVHGTVIGGGTDVKKLQESGELSTLVQK</sequence>